<evidence type="ECO:0000256" key="10">
    <source>
        <dbReference type="ARBA" id="ARBA00023080"/>
    </source>
</evidence>
<keyword evidence="10 11" id="KW-0546">Nucleotide metabolism</keyword>
<comment type="catalytic activity">
    <reaction evidence="11 14">
        <text>a 2'-deoxyribonucleoside 5'-diphosphate + ATP = a 2'-deoxyribonucleoside 5'-triphosphate + ADP</text>
        <dbReference type="Rhea" id="RHEA:44640"/>
        <dbReference type="ChEBI" id="CHEBI:30616"/>
        <dbReference type="ChEBI" id="CHEBI:61560"/>
        <dbReference type="ChEBI" id="CHEBI:73316"/>
        <dbReference type="ChEBI" id="CHEBI:456216"/>
        <dbReference type="EC" id="2.7.4.6"/>
    </reaction>
</comment>
<comment type="subunit">
    <text evidence="11">Homotetramer.</text>
</comment>
<feature type="active site" description="Pros-phosphohistidine intermediate" evidence="11 12">
    <location>
        <position position="117"/>
    </location>
</feature>
<dbReference type="Gene3D" id="3.30.70.141">
    <property type="entry name" value="Nucleoside diphosphate kinase-like domain"/>
    <property type="match status" value="1"/>
</dbReference>
<evidence type="ECO:0000256" key="13">
    <source>
        <dbReference type="RuleBase" id="RU004011"/>
    </source>
</evidence>
<evidence type="ECO:0000256" key="11">
    <source>
        <dbReference type="HAMAP-Rule" id="MF_00451"/>
    </source>
</evidence>
<dbReference type="EMBL" id="JAENRR010000027">
    <property type="protein sequence ID" value="MBK3518101.1"/>
    <property type="molecule type" value="Genomic_DNA"/>
</dbReference>
<dbReference type="EC" id="2.7.4.6" evidence="11 14"/>
<dbReference type="GO" id="GO:0004550">
    <property type="term" value="F:nucleoside diphosphate kinase activity"/>
    <property type="evidence" value="ECO:0007669"/>
    <property type="project" value="UniProtKB-EC"/>
</dbReference>
<sequence>MEGYKTLTMIKPGAVKNRHIGAILNMIEEAGFRISAIKSLKLSKEDAETFYEEHKGRPFFPDLVDFMSSGPIVAAILIKENAVADFRKLIGSTDPAEAEEGTIRKLFAASKAHNAIHGSDSNESADRESHFFFSDKELLEKHP</sequence>
<dbReference type="SMART" id="SM00562">
    <property type="entry name" value="NDK"/>
    <property type="match status" value="1"/>
</dbReference>
<dbReference type="Pfam" id="PF00334">
    <property type="entry name" value="NDK"/>
    <property type="match status" value="1"/>
</dbReference>
<feature type="domain" description="Nucleoside diphosphate kinase-like" evidence="15">
    <location>
        <begin position="1"/>
        <end position="140"/>
    </location>
</feature>
<reference evidence="16 17" key="1">
    <citation type="submission" date="2021-01" db="EMBL/GenBank/DDBJ databases">
        <title>Carboxyliciviraga sp.nov., isolated from coastal sediments.</title>
        <authorList>
            <person name="Lu D."/>
            <person name="Zhang T."/>
        </authorList>
    </citation>
    <scope>NUCLEOTIDE SEQUENCE [LARGE SCALE GENOMIC DNA]</scope>
    <source>
        <strain evidence="16 17">N1Y132</strain>
    </source>
</reference>
<keyword evidence="7 11" id="KW-0418">Kinase</keyword>
<evidence type="ECO:0000313" key="17">
    <source>
        <dbReference type="Proteomes" id="UP000605676"/>
    </source>
</evidence>
<accession>A0ABS1HKH4</accession>
<evidence type="ECO:0000256" key="2">
    <source>
        <dbReference type="ARBA" id="ARBA00022490"/>
    </source>
</evidence>
<keyword evidence="8 11" id="KW-0067">ATP-binding</keyword>
<dbReference type="HAMAP" id="MF_00451">
    <property type="entry name" value="NDP_kinase"/>
    <property type="match status" value="1"/>
</dbReference>
<comment type="catalytic activity">
    <reaction evidence="11">
        <text>a ribonucleoside 5'-diphosphate + ATP = a ribonucleoside 5'-triphosphate + ADP</text>
        <dbReference type="Rhea" id="RHEA:18113"/>
        <dbReference type="ChEBI" id="CHEBI:30616"/>
        <dbReference type="ChEBI" id="CHEBI:57930"/>
        <dbReference type="ChEBI" id="CHEBI:61557"/>
        <dbReference type="ChEBI" id="CHEBI:456216"/>
        <dbReference type="EC" id="2.7.4.6"/>
    </reaction>
</comment>
<evidence type="ECO:0000256" key="7">
    <source>
        <dbReference type="ARBA" id="ARBA00022777"/>
    </source>
</evidence>
<evidence type="ECO:0000256" key="4">
    <source>
        <dbReference type="ARBA" id="ARBA00022679"/>
    </source>
</evidence>
<dbReference type="PANTHER" id="PTHR46161:SF3">
    <property type="entry name" value="NUCLEOSIDE DIPHOSPHATE KINASE DDB_G0292928-RELATED"/>
    <property type="match status" value="1"/>
</dbReference>
<dbReference type="PANTHER" id="PTHR46161">
    <property type="entry name" value="NUCLEOSIDE DIPHOSPHATE KINASE"/>
    <property type="match status" value="1"/>
</dbReference>
<dbReference type="PROSITE" id="PS51374">
    <property type="entry name" value="NDPK_LIKE"/>
    <property type="match status" value="1"/>
</dbReference>
<comment type="function">
    <text evidence="11">Major role in the synthesis of nucleoside triphosphates other than ATP. The ATP gamma phosphate is transferred to the NDP beta phosphate via a ping-pong mechanism, using a phosphorylated active-site intermediate.</text>
</comment>
<dbReference type="Proteomes" id="UP000605676">
    <property type="component" value="Unassembled WGS sequence"/>
</dbReference>
<evidence type="ECO:0000256" key="14">
    <source>
        <dbReference type="RuleBase" id="RU004013"/>
    </source>
</evidence>
<dbReference type="InterPro" id="IPR001564">
    <property type="entry name" value="Nucleoside_diP_kinase"/>
</dbReference>
<evidence type="ECO:0000256" key="5">
    <source>
        <dbReference type="ARBA" id="ARBA00022723"/>
    </source>
</evidence>
<evidence type="ECO:0000256" key="8">
    <source>
        <dbReference type="ARBA" id="ARBA00022840"/>
    </source>
</evidence>
<evidence type="ECO:0000256" key="9">
    <source>
        <dbReference type="ARBA" id="ARBA00022842"/>
    </source>
</evidence>
<dbReference type="InterPro" id="IPR034907">
    <property type="entry name" value="NDK-like_dom"/>
</dbReference>
<dbReference type="InterPro" id="IPR023005">
    <property type="entry name" value="Nucleoside_diP_kinase_AS"/>
</dbReference>
<keyword evidence="17" id="KW-1185">Reference proteome</keyword>
<feature type="binding site" evidence="11 12">
    <location>
        <position position="104"/>
    </location>
    <ligand>
        <name>ATP</name>
        <dbReference type="ChEBI" id="CHEBI:30616"/>
    </ligand>
</feature>
<comment type="caution">
    <text evidence="16">The sequence shown here is derived from an EMBL/GenBank/DDBJ whole genome shotgun (WGS) entry which is preliminary data.</text>
</comment>
<evidence type="ECO:0000256" key="12">
    <source>
        <dbReference type="PROSITE-ProRule" id="PRU00706"/>
    </source>
</evidence>
<protein>
    <recommendedName>
        <fullName evidence="11 14">Nucleoside diphosphate kinase</fullName>
        <shortName evidence="11">NDK</shortName>
        <shortName evidence="11">NDP kinase</shortName>
        <ecNumber evidence="11 14">2.7.4.6</ecNumber>
    </recommendedName>
    <alternativeName>
        <fullName evidence="11">Nucleoside-2-P kinase</fullName>
    </alternativeName>
</protein>
<feature type="binding site" evidence="11 12">
    <location>
        <position position="11"/>
    </location>
    <ligand>
        <name>ATP</name>
        <dbReference type="ChEBI" id="CHEBI:30616"/>
    </ligand>
</feature>
<name>A0ABS1HKH4_9BACT</name>
<keyword evidence="6 11" id="KW-0547">Nucleotide-binding</keyword>
<feature type="binding site" evidence="11 12">
    <location>
        <position position="114"/>
    </location>
    <ligand>
        <name>ATP</name>
        <dbReference type="ChEBI" id="CHEBI:30616"/>
    </ligand>
</feature>
<feature type="binding site" evidence="11 12">
    <location>
        <position position="59"/>
    </location>
    <ligand>
        <name>ATP</name>
        <dbReference type="ChEBI" id="CHEBI:30616"/>
    </ligand>
</feature>
<evidence type="ECO:0000313" key="16">
    <source>
        <dbReference type="EMBL" id="MBK3518101.1"/>
    </source>
</evidence>
<comment type="cofactor">
    <cofactor evidence="11">
        <name>Mg(2+)</name>
        <dbReference type="ChEBI" id="CHEBI:18420"/>
    </cofactor>
</comment>
<comment type="subcellular location">
    <subcellularLocation>
        <location evidence="11">Cytoplasm</location>
    </subcellularLocation>
</comment>
<dbReference type="CDD" id="cd04413">
    <property type="entry name" value="NDPk_I"/>
    <property type="match status" value="1"/>
</dbReference>
<dbReference type="RefSeq" id="WP_200465329.1">
    <property type="nucleotide sequence ID" value="NZ_JAENRR010000027.1"/>
</dbReference>
<keyword evidence="3 11" id="KW-0597">Phosphoprotein</keyword>
<keyword evidence="2 11" id="KW-0963">Cytoplasm</keyword>
<evidence type="ECO:0000256" key="3">
    <source>
        <dbReference type="ARBA" id="ARBA00022553"/>
    </source>
</evidence>
<feature type="binding site" evidence="11 12">
    <location>
        <position position="93"/>
    </location>
    <ligand>
        <name>ATP</name>
        <dbReference type="ChEBI" id="CHEBI:30616"/>
    </ligand>
</feature>
<dbReference type="PRINTS" id="PR01243">
    <property type="entry name" value="NUCDPKINASE"/>
</dbReference>
<feature type="binding site" evidence="11 12">
    <location>
        <position position="87"/>
    </location>
    <ligand>
        <name>ATP</name>
        <dbReference type="ChEBI" id="CHEBI:30616"/>
    </ligand>
</feature>
<evidence type="ECO:0000256" key="1">
    <source>
        <dbReference type="ARBA" id="ARBA00008142"/>
    </source>
</evidence>
<dbReference type="NCBIfam" id="NF001908">
    <property type="entry name" value="PRK00668.1"/>
    <property type="match status" value="1"/>
</dbReference>
<dbReference type="SUPFAM" id="SSF54919">
    <property type="entry name" value="Nucleoside diphosphate kinase, NDK"/>
    <property type="match status" value="1"/>
</dbReference>
<evidence type="ECO:0000259" key="15">
    <source>
        <dbReference type="SMART" id="SM00562"/>
    </source>
</evidence>
<evidence type="ECO:0000256" key="6">
    <source>
        <dbReference type="ARBA" id="ARBA00022741"/>
    </source>
</evidence>
<organism evidence="16 17">
    <name type="scientific">Carboxylicivirga marina</name>
    <dbReference type="NCBI Taxonomy" id="2800988"/>
    <lineage>
        <taxon>Bacteria</taxon>
        <taxon>Pseudomonadati</taxon>
        <taxon>Bacteroidota</taxon>
        <taxon>Bacteroidia</taxon>
        <taxon>Marinilabiliales</taxon>
        <taxon>Marinilabiliaceae</taxon>
        <taxon>Carboxylicivirga</taxon>
    </lineage>
</organism>
<comment type="similarity">
    <text evidence="1 11 12 13">Belongs to the NDK family.</text>
</comment>
<keyword evidence="9 11" id="KW-0460">Magnesium</keyword>
<dbReference type="InterPro" id="IPR036850">
    <property type="entry name" value="NDK-like_dom_sf"/>
</dbReference>
<gene>
    <name evidence="11 16" type="primary">ndk</name>
    <name evidence="16" type="ORF">JIV24_12220</name>
</gene>
<proteinExistence type="inferred from homology"/>
<keyword evidence="4 11" id="KW-0808">Transferase</keyword>
<keyword evidence="5 11" id="KW-0479">Metal-binding</keyword>
<dbReference type="PROSITE" id="PS00469">
    <property type="entry name" value="NDPK"/>
    <property type="match status" value="1"/>
</dbReference>